<dbReference type="Gene3D" id="2.40.10.220">
    <property type="entry name" value="predicted glycosyltransferase like domains"/>
    <property type="match status" value="1"/>
</dbReference>
<dbReference type="SUPFAM" id="SSF141371">
    <property type="entry name" value="PilZ domain-like"/>
    <property type="match status" value="1"/>
</dbReference>
<gene>
    <name evidence="2" type="ORF">MNBD_GAMMA21-1012</name>
</gene>
<feature type="domain" description="PilZ" evidence="1">
    <location>
        <begin position="11"/>
        <end position="100"/>
    </location>
</feature>
<reference evidence="2" key="1">
    <citation type="submission" date="2018-06" db="EMBL/GenBank/DDBJ databases">
        <authorList>
            <person name="Zhirakovskaya E."/>
        </authorList>
    </citation>
    <scope>NUCLEOTIDE SEQUENCE</scope>
</reference>
<dbReference type="Pfam" id="PF07238">
    <property type="entry name" value="PilZ"/>
    <property type="match status" value="1"/>
</dbReference>
<protein>
    <recommendedName>
        <fullName evidence="1">PilZ domain-containing protein</fullName>
    </recommendedName>
</protein>
<organism evidence="2">
    <name type="scientific">hydrothermal vent metagenome</name>
    <dbReference type="NCBI Taxonomy" id="652676"/>
    <lineage>
        <taxon>unclassified sequences</taxon>
        <taxon>metagenomes</taxon>
        <taxon>ecological metagenomes</taxon>
    </lineage>
</organism>
<dbReference type="EMBL" id="UOFR01000038">
    <property type="protein sequence ID" value="VAW96403.1"/>
    <property type="molecule type" value="Genomic_DNA"/>
</dbReference>
<name>A0A3B1A8Q6_9ZZZZ</name>
<dbReference type="InterPro" id="IPR009875">
    <property type="entry name" value="PilZ_domain"/>
</dbReference>
<evidence type="ECO:0000259" key="1">
    <source>
        <dbReference type="Pfam" id="PF07238"/>
    </source>
</evidence>
<dbReference type="GO" id="GO:0035438">
    <property type="term" value="F:cyclic-di-GMP binding"/>
    <property type="evidence" value="ECO:0007669"/>
    <property type="project" value="InterPro"/>
</dbReference>
<proteinExistence type="predicted"/>
<dbReference type="AlphaFoldDB" id="A0A3B1A8Q6"/>
<accession>A0A3B1A8Q6</accession>
<sequence>MATNAQQDFIERRIFARRLVNARVQLTHTTIGDVVARTRDISDTGVYVEAFPVPKLPTGSHVKMYMLDSAQPDIAFNMKVVRVGVDGLGLMFIDYEVDGERYTLDALRSTVSKKPKNT</sequence>
<evidence type="ECO:0000313" key="2">
    <source>
        <dbReference type="EMBL" id="VAW96403.1"/>
    </source>
</evidence>